<keyword evidence="4" id="KW-1185">Reference proteome</keyword>
<keyword evidence="2" id="KW-1133">Transmembrane helix</keyword>
<gene>
    <name evidence="3" type="ORF">ACFQE1_20425</name>
</gene>
<proteinExistence type="predicted"/>
<comment type="caution">
    <text evidence="3">The sequence shown here is derived from an EMBL/GenBank/DDBJ whole genome shotgun (WGS) entry which is preliminary data.</text>
</comment>
<name>A0ABD5S534_9EURY</name>
<sequence>GAMSATAWVRSTLAEFFEQLRRDLGERRTALPWVAIGLWSVLVSALHFGGLEYGIYTAIPWWDLMTHAMSGLGVAAILYFGFCRPMRAVATPWWLLPALLAIGAGFEVYEYLFKSFWWEWTLRYYAIDTAVDLVLDTAGALVVVLGHLAYRLWTDAPAETTASAGANAGNVGRTNRGVVAESEIDPEPASDGGVSER</sequence>
<feature type="transmembrane region" description="Helical" evidence="2">
    <location>
        <begin position="133"/>
        <end position="153"/>
    </location>
</feature>
<evidence type="ECO:0000313" key="3">
    <source>
        <dbReference type="EMBL" id="MFC6726690.1"/>
    </source>
</evidence>
<dbReference type="Proteomes" id="UP001596328">
    <property type="component" value="Unassembled WGS sequence"/>
</dbReference>
<feature type="transmembrane region" description="Helical" evidence="2">
    <location>
        <begin position="30"/>
        <end position="49"/>
    </location>
</feature>
<feature type="transmembrane region" description="Helical" evidence="2">
    <location>
        <begin position="94"/>
        <end position="113"/>
    </location>
</feature>
<keyword evidence="2" id="KW-0812">Transmembrane</keyword>
<reference evidence="3 4" key="1">
    <citation type="journal article" date="2019" name="Int. J. Syst. Evol. Microbiol.">
        <title>The Global Catalogue of Microorganisms (GCM) 10K type strain sequencing project: providing services to taxonomists for standard genome sequencing and annotation.</title>
        <authorList>
            <consortium name="The Broad Institute Genomics Platform"/>
            <consortium name="The Broad Institute Genome Sequencing Center for Infectious Disease"/>
            <person name="Wu L."/>
            <person name="Ma J."/>
        </authorList>
    </citation>
    <scope>NUCLEOTIDE SEQUENCE [LARGE SCALE GENOMIC DNA]</scope>
    <source>
        <strain evidence="3 4">NBRC 111368</strain>
    </source>
</reference>
<feature type="region of interest" description="Disordered" evidence="1">
    <location>
        <begin position="164"/>
        <end position="197"/>
    </location>
</feature>
<feature type="non-terminal residue" evidence="3">
    <location>
        <position position="1"/>
    </location>
</feature>
<dbReference type="InterPro" id="IPR014509">
    <property type="entry name" value="YjdF-like"/>
</dbReference>
<evidence type="ECO:0000256" key="2">
    <source>
        <dbReference type="SAM" id="Phobius"/>
    </source>
</evidence>
<accession>A0ABD5S534</accession>
<evidence type="ECO:0000313" key="4">
    <source>
        <dbReference type="Proteomes" id="UP001596328"/>
    </source>
</evidence>
<feature type="transmembrane region" description="Helical" evidence="2">
    <location>
        <begin position="61"/>
        <end position="82"/>
    </location>
</feature>
<dbReference type="Pfam" id="PF09997">
    <property type="entry name" value="DUF2238"/>
    <property type="match status" value="1"/>
</dbReference>
<dbReference type="EMBL" id="JBHSWU010001315">
    <property type="protein sequence ID" value="MFC6726690.1"/>
    <property type="molecule type" value="Genomic_DNA"/>
</dbReference>
<protein>
    <submittedName>
        <fullName evidence="3">Uncharacterized protein</fullName>
    </submittedName>
</protein>
<evidence type="ECO:0000256" key="1">
    <source>
        <dbReference type="SAM" id="MobiDB-lite"/>
    </source>
</evidence>
<dbReference type="AlphaFoldDB" id="A0ABD5S534"/>
<keyword evidence="2" id="KW-0472">Membrane</keyword>
<organism evidence="3 4">
    <name type="scientific">Halobium palmae</name>
    <dbReference type="NCBI Taxonomy" id="1776492"/>
    <lineage>
        <taxon>Archaea</taxon>
        <taxon>Methanobacteriati</taxon>
        <taxon>Methanobacteriota</taxon>
        <taxon>Stenosarchaea group</taxon>
        <taxon>Halobacteria</taxon>
        <taxon>Halobacteriales</taxon>
        <taxon>Haloferacaceae</taxon>
        <taxon>Halobium</taxon>
    </lineage>
</organism>